<evidence type="ECO:0000256" key="1">
    <source>
        <dbReference type="SAM" id="SignalP"/>
    </source>
</evidence>
<dbReference type="Proteomes" id="UP000284841">
    <property type="component" value="Unassembled WGS sequence"/>
</dbReference>
<dbReference type="EMBL" id="QRMS01000004">
    <property type="protein sequence ID" value="RHJ86080.1"/>
    <property type="molecule type" value="Genomic_DNA"/>
</dbReference>
<comment type="caution">
    <text evidence="2">The sequence shown here is derived from an EMBL/GenBank/DDBJ whole genome shotgun (WGS) entry which is preliminary data.</text>
</comment>
<gene>
    <name evidence="2" type="ORF">DW099_14675</name>
</gene>
<keyword evidence="3" id="KW-1185">Reference proteome</keyword>
<dbReference type="SUPFAM" id="SSF89260">
    <property type="entry name" value="Collagen-binding domain"/>
    <property type="match status" value="1"/>
</dbReference>
<dbReference type="STRING" id="1776384.GCA_900086585_01667"/>
<proteinExistence type="predicted"/>
<evidence type="ECO:0008006" key="4">
    <source>
        <dbReference type="Google" id="ProtNLM"/>
    </source>
</evidence>
<dbReference type="AlphaFoldDB" id="A0A415DZ25"/>
<sequence length="380" mass="41098">MKKSKLLSLALTLALVFTTVFAGTESIFAASSQEMQAKSTDRINAVSLNSKDKADIWTVSYDQNSTTYIPVYIPKAGTFKIDLAGIDYQYGSYIKLKNGATAEAGAIGSYEYISSSSPEGVIFGEVSKGGTYYLEFSTTLPGTYKTAFSVSYAPAGGTLKSGTQFFGTSPNGKVSYYKITAPGTGYMKVTFPSTASTYSPSYSVKLMNSKKKSISGDYQSVYASKNYTTYFGVGKGTYYIAVKTSDPIYGIRTTYNKVTEKSGSTKSKAKSIYKKGTKKGIITASQSSTSGDWYKFKITKSQTVKFSISTLASSNGGLRVSFYKAGSSYAFGSQSFSSYTPSGTVQPYTYGYGKKLAPGTYYVKVQKYSGGNGYYKMKWL</sequence>
<evidence type="ECO:0000313" key="3">
    <source>
        <dbReference type="Proteomes" id="UP000284841"/>
    </source>
</evidence>
<dbReference type="RefSeq" id="WP_067536423.1">
    <property type="nucleotide sequence ID" value="NZ_AP025567.1"/>
</dbReference>
<reference evidence="2 3" key="1">
    <citation type="submission" date="2018-08" db="EMBL/GenBank/DDBJ databases">
        <title>A genome reference for cultivated species of the human gut microbiota.</title>
        <authorList>
            <person name="Zou Y."/>
            <person name="Xue W."/>
            <person name="Luo G."/>
        </authorList>
    </citation>
    <scope>NUCLEOTIDE SEQUENCE [LARGE SCALE GENOMIC DNA]</scope>
    <source>
        <strain evidence="2 3">AM07-24</strain>
    </source>
</reference>
<organism evidence="2 3">
    <name type="scientific">Emergencia timonensis</name>
    <dbReference type="NCBI Taxonomy" id="1776384"/>
    <lineage>
        <taxon>Bacteria</taxon>
        <taxon>Bacillati</taxon>
        <taxon>Bacillota</taxon>
        <taxon>Clostridia</taxon>
        <taxon>Peptostreptococcales</taxon>
        <taxon>Anaerovoracaceae</taxon>
        <taxon>Emergencia</taxon>
    </lineage>
</organism>
<name>A0A415DZ25_9FIRM</name>
<accession>A0A415DZ25</accession>
<dbReference type="Gene3D" id="2.60.120.380">
    <property type="match status" value="2"/>
</dbReference>
<evidence type="ECO:0000313" key="2">
    <source>
        <dbReference type="EMBL" id="RHJ86080.1"/>
    </source>
</evidence>
<protein>
    <recommendedName>
        <fullName evidence="4">Peptidase C-terminal archaeal/bacterial domain-containing protein</fullName>
    </recommendedName>
</protein>
<keyword evidence="1" id="KW-0732">Signal</keyword>
<feature type="chain" id="PRO_5019341667" description="Peptidase C-terminal archaeal/bacterial domain-containing protein" evidence="1">
    <location>
        <begin position="23"/>
        <end position="380"/>
    </location>
</feature>
<dbReference type="GeneID" id="83004044"/>
<feature type="signal peptide" evidence="1">
    <location>
        <begin position="1"/>
        <end position="22"/>
    </location>
</feature>
<dbReference type="OrthoDB" id="2049816at2"/>